<gene>
    <name evidence="9" type="ORF">PZN02_001051</name>
</gene>
<evidence type="ECO:0000259" key="8">
    <source>
        <dbReference type="Pfam" id="PF02608"/>
    </source>
</evidence>
<evidence type="ECO:0000256" key="4">
    <source>
        <dbReference type="ARBA" id="ARBA00022729"/>
    </source>
</evidence>
<protein>
    <submittedName>
        <fullName evidence="9">BMP family ABC transporter substrate-binding protein</fullName>
    </submittedName>
</protein>
<dbReference type="EMBL" id="CP120373">
    <property type="protein sequence ID" value="WEX88558.1"/>
    <property type="molecule type" value="Genomic_DNA"/>
</dbReference>
<keyword evidence="5" id="KW-0472">Membrane</keyword>
<evidence type="ECO:0000313" key="9">
    <source>
        <dbReference type="EMBL" id="WEX88558.1"/>
    </source>
</evidence>
<dbReference type="PANTHER" id="PTHR34296">
    <property type="entry name" value="TRANSCRIPTIONAL ACTIVATOR PROTEIN MED"/>
    <property type="match status" value="1"/>
</dbReference>
<keyword evidence="6" id="KW-0449">Lipoprotein</keyword>
<reference evidence="9 10" key="1">
    <citation type="submission" date="2023-03" db="EMBL/GenBank/DDBJ databases">
        <authorList>
            <person name="Kaur S."/>
            <person name="Espinosa-Saiz D."/>
            <person name="Velazquez E."/>
            <person name="Menendez E."/>
            <person name="diCenzo G.C."/>
        </authorList>
    </citation>
    <scope>NUCLEOTIDE SEQUENCE [LARGE SCALE GENOMIC DNA]</scope>
    <source>
        <strain evidence="9 10">LMG 24692</strain>
    </source>
</reference>
<dbReference type="Gene3D" id="3.40.50.2300">
    <property type="match status" value="2"/>
</dbReference>
<evidence type="ECO:0000256" key="1">
    <source>
        <dbReference type="ARBA" id="ARBA00004193"/>
    </source>
</evidence>
<dbReference type="Pfam" id="PF02608">
    <property type="entry name" value="Bmp"/>
    <property type="match status" value="1"/>
</dbReference>
<evidence type="ECO:0000256" key="5">
    <source>
        <dbReference type="ARBA" id="ARBA00023136"/>
    </source>
</evidence>
<evidence type="ECO:0000256" key="7">
    <source>
        <dbReference type="SAM" id="SignalP"/>
    </source>
</evidence>
<proteinExistence type="inferred from homology"/>
<dbReference type="RefSeq" id="WP_280660548.1">
    <property type="nucleotide sequence ID" value="NZ_CP120373.1"/>
</dbReference>
<keyword evidence="10" id="KW-1185">Reference proteome</keyword>
<feature type="domain" description="ABC transporter substrate-binding protein PnrA-like" evidence="8">
    <location>
        <begin position="35"/>
        <end position="310"/>
    </location>
</feature>
<dbReference type="InterPro" id="IPR028082">
    <property type="entry name" value="Peripla_BP_I"/>
</dbReference>
<comment type="subcellular location">
    <subcellularLocation>
        <location evidence="1">Cell membrane</location>
        <topology evidence="1">Lipid-anchor</topology>
    </subcellularLocation>
</comment>
<dbReference type="InterPro" id="IPR003760">
    <property type="entry name" value="PnrA-like"/>
</dbReference>
<dbReference type="CDD" id="cd06354">
    <property type="entry name" value="PBP1_PrnA-like"/>
    <property type="match status" value="1"/>
</dbReference>
<dbReference type="Proteomes" id="UP001229355">
    <property type="component" value="Chromosome 1"/>
</dbReference>
<dbReference type="SUPFAM" id="SSF53822">
    <property type="entry name" value="Periplasmic binding protein-like I"/>
    <property type="match status" value="1"/>
</dbReference>
<sequence length="330" mass="35214">MKKTILGLFAFSMMSATALAADIKPAIIYDLGGKFDKSFNEAAFNGAEKFKTESGIEYREFEIANDAQREQALRRFASDGNSPIVMAGFNWAASLEKIAAEYPDTKFAIIDMVVEKPNVKSIVFKEQEGSYLVGVLAALASKSKTVSFVGGMDIPLIHKFACGYVGGAKSVGADVKVLEAYTGTTPDAWNDPVKGGEIAKSQIDQGADVVYHAAGGTGVGVLQAAADAGKLGIGVDSNQNMLQPGKVLTSMLKRVDVAVYDSFMAAKNDKFEFGVSNLGLKEDGVGYALDDNNKALITPEMHDTVEKVKADIIAGKVQVHDYMSTESCPY</sequence>
<feature type="signal peptide" evidence="7">
    <location>
        <begin position="1"/>
        <end position="20"/>
    </location>
</feature>
<organism evidence="9 10">
    <name type="scientific">Sinorhizobium garamanticum</name>
    <dbReference type="NCBI Taxonomy" id="680247"/>
    <lineage>
        <taxon>Bacteria</taxon>
        <taxon>Pseudomonadati</taxon>
        <taxon>Pseudomonadota</taxon>
        <taxon>Alphaproteobacteria</taxon>
        <taxon>Hyphomicrobiales</taxon>
        <taxon>Rhizobiaceae</taxon>
        <taxon>Sinorhizobium/Ensifer group</taxon>
        <taxon>Sinorhizobium</taxon>
    </lineage>
</organism>
<evidence type="ECO:0000256" key="3">
    <source>
        <dbReference type="ARBA" id="ARBA00022475"/>
    </source>
</evidence>
<dbReference type="PANTHER" id="PTHR34296:SF2">
    <property type="entry name" value="ABC TRANSPORTER GUANOSINE-BINDING PROTEIN NUPN"/>
    <property type="match status" value="1"/>
</dbReference>
<name>A0ABY8DI13_9HYPH</name>
<evidence type="ECO:0000313" key="10">
    <source>
        <dbReference type="Proteomes" id="UP001229355"/>
    </source>
</evidence>
<keyword evidence="4 7" id="KW-0732">Signal</keyword>
<evidence type="ECO:0000256" key="6">
    <source>
        <dbReference type="ARBA" id="ARBA00023288"/>
    </source>
</evidence>
<evidence type="ECO:0000256" key="2">
    <source>
        <dbReference type="ARBA" id="ARBA00008610"/>
    </source>
</evidence>
<accession>A0ABY8DI13</accession>
<feature type="chain" id="PRO_5046762423" evidence="7">
    <location>
        <begin position="21"/>
        <end position="330"/>
    </location>
</feature>
<dbReference type="InterPro" id="IPR050957">
    <property type="entry name" value="BMP_lipoprotein"/>
</dbReference>
<keyword evidence="3" id="KW-1003">Cell membrane</keyword>
<comment type="similarity">
    <text evidence="2">Belongs to the BMP lipoprotein family.</text>
</comment>